<dbReference type="Pfam" id="PF13193">
    <property type="entry name" value="AMP-binding_C"/>
    <property type="match status" value="1"/>
</dbReference>
<dbReference type="GO" id="GO:0005737">
    <property type="term" value="C:cytoplasm"/>
    <property type="evidence" value="ECO:0007669"/>
    <property type="project" value="TreeGrafter"/>
</dbReference>
<evidence type="ECO:0000259" key="4">
    <source>
        <dbReference type="PROSITE" id="PS50075"/>
    </source>
</evidence>
<dbReference type="Gene3D" id="3.30.559.10">
    <property type="entry name" value="Chloramphenicol acetyltransferase-like domain"/>
    <property type="match status" value="1"/>
</dbReference>
<dbReference type="Proteomes" id="UP000033607">
    <property type="component" value="Unassembled WGS sequence"/>
</dbReference>
<reference evidence="5 6" key="1">
    <citation type="submission" date="2015-06" db="EMBL/GenBank/DDBJ databases">
        <title>Draft genome assembly of filamentous brackish cyanobacterium Limnoraphis robusta strain CS-951.</title>
        <authorList>
            <person name="Willis A."/>
            <person name="Parks M."/>
            <person name="Burford M.A."/>
        </authorList>
    </citation>
    <scope>NUCLEOTIDE SEQUENCE [LARGE SCALE GENOMIC DNA]</scope>
    <source>
        <strain evidence="5 6">CS-951</strain>
    </source>
</reference>
<dbReference type="OrthoDB" id="9757538at2"/>
<dbReference type="Gene3D" id="3.30.300.30">
    <property type="match status" value="1"/>
</dbReference>
<dbReference type="Gene3D" id="3.30.559.30">
    <property type="entry name" value="Nonribosomal peptide synthetase, condensation domain"/>
    <property type="match status" value="1"/>
</dbReference>
<dbReference type="PROSITE" id="PS00455">
    <property type="entry name" value="AMP_BINDING"/>
    <property type="match status" value="1"/>
</dbReference>
<evidence type="ECO:0000256" key="3">
    <source>
        <dbReference type="ARBA" id="ARBA00022553"/>
    </source>
</evidence>
<dbReference type="Gene3D" id="2.30.38.10">
    <property type="entry name" value="Luciferase, Domain 3"/>
    <property type="match status" value="1"/>
</dbReference>
<dbReference type="FunFam" id="3.40.50.980:FF:000002">
    <property type="entry name" value="Enterobactin synthetase component F"/>
    <property type="match status" value="1"/>
</dbReference>
<dbReference type="NCBIfam" id="TIGR01733">
    <property type="entry name" value="AA-adenyl-dom"/>
    <property type="match status" value="1"/>
</dbReference>
<dbReference type="Pfam" id="PF00668">
    <property type="entry name" value="Condensation"/>
    <property type="match status" value="1"/>
</dbReference>
<protein>
    <submittedName>
        <fullName evidence="5">Peptide synthetase</fullName>
    </submittedName>
</protein>
<feature type="domain" description="Carrier" evidence="4">
    <location>
        <begin position="981"/>
        <end position="1056"/>
    </location>
</feature>
<dbReference type="PANTHER" id="PTHR45527:SF1">
    <property type="entry name" value="FATTY ACID SYNTHASE"/>
    <property type="match status" value="1"/>
</dbReference>
<evidence type="ECO:0000313" key="6">
    <source>
        <dbReference type="Proteomes" id="UP000033607"/>
    </source>
</evidence>
<evidence type="ECO:0000313" key="5">
    <source>
        <dbReference type="EMBL" id="KKD38458.1"/>
    </source>
</evidence>
<gene>
    <name evidence="5" type="ORF">WN50_08705</name>
</gene>
<dbReference type="SUPFAM" id="SSF56801">
    <property type="entry name" value="Acetyl-CoA synthetase-like"/>
    <property type="match status" value="1"/>
</dbReference>
<dbReference type="GO" id="GO:0003824">
    <property type="term" value="F:catalytic activity"/>
    <property type="evidence" value="ECO:0007669"/>
    <property type="project" value="InterPro"/>
</dbReference>
<dbReference type="FunFam" id="1.10.1200.10:FF:000005">
    <property type="entry name" value="Nonribosomal peptide synthetase 1"/>
    <property type="match status" value="1"/>
</dbReference>
<comment type="caution">
    <text evidence="5">The sequence shown here is derived from an EMBL/GenBank/DDBJ whole genome shotgun (WGS) entry which is preliminary data.</text>
</comment>
<comment type="cofactor">
    <cofactor evidence="1">
        <name>pantetheine 4'-phosphate</name>
        <dbReference type="ChEBI" id="CHEBI:47942"/>
    </cofactor>
</comment>
<dbReference type="InterPro" id="IPR036736">
    <property type="entry name" value="ACP-like_sf"/>
</dbReference>
<dbReference type="SUPFAM" id="SSF47336">
    <property type="entry name" value="ACP-like"/>
    <property type="match status" value="1"/>
</dbReference>
<dbReference type="GO" id="GO:0008610">
    <property type="term" value="P:lipid biosynthetic process"/>
    <property type="evidence" value="ECO:0007669"/>
    <property type="project" value="UniProtKB-ARBA"/>
</dbReference>
<dbReference type="GO" id="GO:0043041">
    <property type="term" value="P:amino acid activation for nonribosomal peptide biosynthetic process"/>
    <property type="evidence" value="ECO:0007669"/>
    <property type="project" value="TreeGrafter"/>
</dbReference>
<proteinExistence type="predicted"/>
<dbReference type="PATRIC" id="fig|1637645.4.peg.3818"/>
<dbReference type="CDD" id="cd19543">
    <property type="entry name" value="DCL_NRPS"/>
    <property type="match status" value="1"/>
</dbReference>
<dbReference type="InterPro" id="IPR020845">
    <property type="entry name" value="AMP-binding_CS"/>
</dbReference>
<evidence type="ECO:0000256" key="2">
    <source>
        <dbReference type="ARBA" id="ARBA00022450"/>
    </source>
</evidence>
<dbReference type="Gene3D" id="3.40.50.980">
    <property type="match status" value="2"/>
</dbReference>
<accession>A0A0F5YI59</accession>
<keyword evidence="3" id="KW-0597">Phosphoprotein</keyword>
<dbReference type="FunFam" id="3.40.50.12780:FF:000012">
    <property type="entry name" value="Non-ribosomal peptide synthetase"/>
    <property type="match status" value="1"/>
</dbReference>
<name>A0A0F5YI59_9CYAN</name>
<dbReference type="FunFam" id="2.30.38.10:FF:000001">
    <property type="entry name" value="Non-ribosomal peptide synthetase PvdI"/>
    <property type="match status" value="1"/>
</dbReference>
<dbReference type="AlphaFoldDB" id="A0A0F5YI59"/>
<dbReference type="Gene3D" id="1.10.1200.10">
    <property type="entry name" value="ACP-like"/>
    <property type="match status" value="1"/>
</dbReference>
<dbReference type="CDD" id="cd17646">
    <property type="entry name" value="A_NRPS_AB3403-like"/>
    <property type="match status" value="1"/>
</dbReference>
<dbReference type="RefSeq" id="WP_046278145.1">
    <property type="nucleotide sequence ID" value="NZ_LATL02000192.1"/>
</dbReference>
<dbReference type="GO" id="GO:0031177">
    <property type="term" value="F:phosphopantetheine binding"/>
    <property type="evidence" value="ECO:0007669"/>
    <property type="project" value="TreeGrafter"/>
</dbReference>
<dbReference type="InterPro" id="IPR000873">
    <property type="entry name" value="AMP-dep_synth/lig_dom"/>
</dbReference>
<organism evidence="5 6">
    <name type="scientific">Limnoraphis robusta CS-951</name>
    <dbReference type="NCBI Taxonomy" id="1637645"/>
    <lineage>
        <taxon>Bacteria</taxon>
        <taxon>Bacillati</taxon>
        <taxon>Cyanobacteriota</taxon>
        <taxon>Cyanophyceae</taxon>
        <taxon>Oscillatoriophycideae</taxon>
        <taxon>Oscillatoriales</taxon>
        <taxon>Sirenicapillariaceae</taxon>
        <taxon>Limnoraphis</taxon>
    </lineage>
</organism>
<dbReference type="GO" id="GO:0044550">
    <property type="term" value="P:secondary metabolite biosynthetic process"/>
    <property type="evidence" value="ECO:0007669"/>
    <property type="project" value="TreeGrafter"/>
</dbReference>
<dbReference type="InterPro" id="IPR045851">
    <property type="entry name" value="AMP-bd_C_sf"/>
</dbReference>
<dbReference type="InterPro" id="IPR023213">
    <property type="entry name" value="CAT-like_dom_sf"/>
</dbReference>
<dbReference type="EMBL" id="LATL02000192">
    <property type="protein sequence ID" value="KKD38458.1"/>
    <property type="molecule type" value="Genomic_DNA"/>
</dbReference>
<sequence>MNQNKNIEDIYPLSPMQQGILFHTLLSPDSGEYIPQVCLTLTGLLKIEQFKQAWEQVITRHQSLRASFHWERREQPFQVIYRQVNLPLYQQDWRNLSPDEQQQLLENFLKTDRQHNFNLKKPPLIRLNLIQLADNIYKLIWTQHHLIMDGWSAGLVIKEVLNIYLSLLEEQSFSLPKSPPYGEYIAWLSKQDLSADQKFWTEKLKGFTTPTSLRIEQNLNILFSETNKQQEQEIKLSPATTSALQLFAQKHQLTLNTMIQGVFAILLSRYSGEEDILFGATYSGRPAALTGVESMVGLFINTLPVRVKVPGQSFIISWLKQLQNQQAEALQYEYTSLLEIQKCSDIPAGLPLFKTILVFENYPIDKTLIQQDKTLNIQNVHSVEWTNFPLTILVGLGSELSIKVKYSCHLFEPTTINQFLEHFSILLQEIITHPEQRLGEFNFLTTTEKQQLLIDWNNTQVDYPETQCIHELFQAQVEQNPDAIALIFEDQYLTYHTLNYQSNQLAHYLQNLGITSESLVGVCVERSPEMLIAILAILKAGGAYVPLDPSYPQDRLEFVIENAQVSTVLVADYLSNKISHTKAEIITLDNTLQDKISEQSSFNPITNTTPQNSIYVIYTSGSTGKPKGVINTHHGLHNRLLWMQNTYQLTPSDRILQKTPFSFDVSVWEFFWPLLNGACLVMAKPEGHKDSHYLVKSIINQQITTLHFVPSMLQAFLEEKDLKQCKSIQQVFCSGEALTLELQNLFFKHFDAELHNLYGPTEAAIDVTAWTCIRDSKLSTVPIGYPIANTQIYILDSHLQPVPIGVPGELHIGGVGLARGYYNRPELTAEKFIPNPFNSQKTSDRLYKTGDLVRYLAEGNIEYLGRLDYQVKIRGLRIELGEIETVLNQHPDIKACRVIAQNYHLNEQYIVAYIILQEPLSTLEQFNQKLQDFLAEKLPDYMIPSHFITLDQFPLTPSGKLDQQSLPKLENINQKTSVYVAPQNPIEEKIVIIWQEVLKLEKIGIYDNFFELGGHSLLATRVNSRLREAFKMDIPLRTLFEKPTVYSLAERISTMQITIQQFSQSDSIQKGNRKEMEI</sequence>
<dbReference type="InterPro" id="IPR009081">
    <property type="entry name" value="PP-bd_ACP"/>
</dbReference>
<dbReference type="SUPFAM" id="SSF52777">
    <property type="entry name" value="CoA-dependent acyltransferases"/>
    <property type="match status" value="2"/>
</dbReference>
<dbReference type="InterPro" id="IPR025110">
    <property type="entry name" value="AMP-bd_C"/>
</dbReference>
<evidence type="ECO:0000256" key="1">
    <source>
        <dbReference type="ARBA" id="ARBA00001957"/>
    </source>
</evidence>
<dbReference type="FunFam" id="3.40.50.980:FF:000001">
    <property type="entry name" value="Non-ribosomal peptide synthetase"/>
    <property type="match status" value="1"/>
</dbReference>
<dbReference type="Pfam" id="PF00501">
    <property type="entry name" value="AMP-binding"/>
    <property type="match status" value="1"/>
</dbReference>
<dbReference type="Pfam" id="PF00550">
    <property type="entry name" value="PP-binding"/>
    <property type="match status" value="1"/>
</dbReference>
<dbReference type="PROSITE" id="PS50075">
    <property type="entry name" value="CARRIER"/>
    <property type="match status" value="1"/>
</dbReference>
<dbReference type="PANTHER" id="PTHR45527">
    <property type="entry name" value="NONRIBOSOMAL PEPTIDE SYNTHETASE"/>
    <property type="match status" value="1"/>
</dbReference>
<keyword evidence="2" id="KW-0596">Phosphopantetheine</keyword>
<dbReference type="InterPro" id="IPR001242">
    <property type="entry name" value="Condensation_dom"/>
</dbReference>
<dbReference type="InterPro" id="IPR010071">
    <property type="entry name" value="AA_adenyl_dom"/>
</dbReference>